<dbReference type="GO" id="GO:0009228">
    <property type="term" value="P:thiamine biosynthetic process"/>
    <property type="evidence" value="ECO:0007669"/>
    <property type="project" value="UniProtKB-KW"/>
</dbReference>
<evidence type="ECO:0000313" key="20">
    <source>
        <dbReference type="EMBL" id="OZY83915.1"/>
    </source>
</evidence>
<evidence type="ECO:0000256" key="1">
    <source>
        <dbReference type="ARBA" id="ARBA00001946"/>
    </source>
</evidence>
<dbReference type="Pfam" id="PF02581">
    <property type="entry name" value="TMP-TENI"/>
    <property type="match status" value="1"/>
</dbReference>
<dbReference type="InterPro" id="IPR015797">
    <property type="entry name" value="NUDIX_hydrolase-like_dom_sf"/>
</dbReference>
<keyword evidence="9" id="KW-0234">DNA repair</keyword>
<evidence type="ECO:0000256" key="7">
    <source>
        <dbReference type="ARBA" id="ARBA00022801"/>
    </source>
</evidence>
<sequence length="321" mass="35066">MRFLVNKLVHVAVGVIYRPDGNILIAKRPDSAHQGGLWEFPGGKVDAGETIQQALARELREELNINVLASEPLIQIRHHYADKSVLLDVHRITRFSGEACGNEGQPIQWVDVEQLKGFEFPAANRPIISAIDLPSTYAITGALTNEPDFIARITDVLAAGVGILQLRIPNLSPVHHHELLNVVADLTSLYKVQLQLNTSVATFNQIQMLLPQINAGLHLNRHEAAELIERPVAHNILLGVSCHNAQEIEHAQAIGADYLLLSPVNYTQSHPDLLPLGWAAFSELVELANVPVYALGGVGEEDLNLARANGAQGIASISAWW</sequence>
<dbReference type="InterPro" id="IPR020084">
    <property type="entry name" value="NUDIX_hydrolase_CS"/>
</dbReference>
<evidence type="ECO:0000256" key="10">
    <source>
        <dbReference type="ARBA" id="ARBA00035861"/>
    </source>
</evidence>
<dbReference type="NCBIfam" id="TIGR00586">
    <property type="entry name" value="mutt"/>
    <property type="match status" value="1"/>
</dbReference>
<dbReference type="InterPro" id="IPR013785">
    <property type="entry name" value="Aldolase_TIM"/>
</dbReference>
<protein>
    <recommendedName>
        <fullName evidence="13">8-oxo-dGTP diphosphatase</fullName>
        <ecNumber evidence="12">3.6.1.55</ecNumber>
    </recommendedName>
    <alternativeName>
        <fullName evidence="16">7,8-dihydro-8-oxoguanine-triphosphatase</fullName>
    </alternativeName>
    <alternativeName>
        <fullName evidence="15">Mutator protein MutT</fullName>
    </alternativeName>
    <alternativeName>
        <fullName evidence="14">dGTP pyrophosphohydrolase</fullName>
    </alternativeName>
</protein>
<feature type="binding site" evidence="17">
    <location>
        <position position="28"/>
    </location>
    <ligand>
        <name>8-oxo-dGTP</name>
        <dbReference type="ChEBI" id="CHEBI:77896"/>
    </ligand>
</feature>
<dbReference type="NCBIfam" id="NF006530">
    <property type="entry name" value="PRK08999.1"/>
    <property type="match status" value="1"/>
</dbReference>
<evidence type="ECO:0000256" key="8">
    <source>
        <dbReference type="ARBA" id="ARBA00022842"/>
    </source>
</evidence>
<evidence type="ECO:0000313" key="21">
    <source>
        <dbReference type="Proteomes" id="UP000216101"/>
    </source>
</evidence>
<evidence type="ECO:0000256" key="4">
    <source>
        <dbReference type="ARBA" id="ARBA00022705"/>
    </source>
</evidence>
<keyword evidence="8 18" id="KW-0460">Magnesium</keyword>
<dbReference type="GO" id="GO:0046872">
    <property type="term" value="F:metal ion binding"/>
    <property type="evidence" value="ECO:0007669"/>
    <property type="project" value="UniProtKB-KW"/>
</dbReference>
<evidence type="ECO:0000256" key="16">
    <source>
        <dbReference type="ARBA" id="ARBA00042798"/>
    </source>
</evidence>
<dbReference type="SUPFAM" id="SSF55811">
    <property type="entry name" value="Nudix"/>
    <property type="match status" value="1"/>
</dbReference>
<evidence type="ECO:0000259" key="19">
    <source>
        <dbReference type="PROSITE" id="PS51462"/>
    </source>
</evidence>
<comment type="cofactor">
    <cofactor evidence="1 18">
        <name>Mg(2+)</name>
        <dbReference type="ChEBI" id="CHEBI:18420"/>
    </cofactor>
</comment>
<evidence type="ECO:0000256" key="3">
    <source>
        <dbReference type="ARBA" id="ARBA00022457"/>
    </source>
</evidence>
<dbReference type="GO" id="GO:0044716">
    <property type="term" value="F:8-oxo-GDP phosphatase activity"/>
    <property type="evidence" value="ECO:0007669"/>
    <property type="project" value="TreeGrafter"/>
</dbReference>
<keyword evidence="4" id="KW-0235">DNA replication</keyword>
<accession>A0A266Q246</accession>
<organism evidence="20 21">
    <name type="scientific">Cellvibrio mixtus</name>
    <dbReference type="NCBI Taxonomy" id="39650"/>
    <lineage>
        <taxon>Bacteria</taxon>
        <taxon>Pseudomonadati</taxon>
        <taxon>Pseudomonadota</taxon>
        <taxon>Gammaproteobacteria</taxon>
        <taxon>Cellvibrionales</taxon>
        <taxon>Cellvibrionaceae</taxon>
        <taxon>Cellvibrio</taxon>
    </lineage>
</organism>
<keyword evidence="5 18" id="KW-0479">Metal-binding</keyword>
<reference evidence="21" key="1">
    <citation type="submission" date="2017-05" db="EMBL/GenBank/DDBJ databases">
        <authorList>
            <person name="Barney B.M."/>
        </authorList>
    </citation>
    <scope>NUCLEOTIDE SEQUENCE [LARGE SCALE GENOMIC DNA]</scope>
    <source>
        <strain evidence="21">PSBB022</strain>
    </source>
</reference>
<dbReference type="GO" id="GO:0035539">
    <property type="term" value="F:8-oxo-7,8-dihydrodeoxyguanosine triphosphate pyrophosphatase activity"/>
    <property type="evidence" value="ECO:0007669"/>
    <property type="project" value="UniProtKB-EC"/>
</dbReference>
<comment type="similarity">
    <text evidence="2">Belongs to the Nudix hydrolase family.</text>
</comment>
<gene>
    <name evidence="20" type="ORF">CBP51_19110</name>
</gene>
<comment type="caution">
    <text evidence="20">The sequence shown here is derived from an EMBL/GenBank/DDBJ whole genome shotgun (WGS) entry which is preliminary data.</text>
</comment>
<evidence type="ECO:0000256" key="11">
    <source>
        <dbReference type="ARBA" id="ARBA00036904"/>
    </source>
</evidence>
<evidence type="ECO:0000256" key="12">
    <source>
        <dbReference type="ARBA" id="ARBA00038905"/>
    </source>
</evidence>
<dbReference type="PANTHER" id="PTHR47707:SF1">
    <property type="entry name" value="NUDIX HYDROLASE FAMILY PROTEIN"/>
    <property type="match status" value="1"/>
</dbReference>
<dbReference type="Gene3D" id="3.20.20.70">
    <property type="entry name" value="Aldolase class I"/>
    <property type="match status" value="1"/>
</dbReference>
<proteinExistence type="inferred from homology"/>
<feature type="binding site" evidence="17">
    <location>
        <position position="33"/>
    </location>
    <ligand>
        <name>8-oxo-dGTP</name>
        <dbReference type="ChEBI" id="CHEBI:77896"/>
    </ligand>
</feature>
<dbReference type="PRINTS" id="PR00502">
    <property type="entry name" value="NUDIXFAMILY"/>
</dbReference>
<evidence type="ECO:0000256" key="9">
    <source>
        <dbReference type="ARBA" id="ARBA00023204"/>
    </source>
</evidence>
<keyword evidence="6" id="KW-0227">DNA damage</keyword>
<evidence type="ECO:0000256" key="5">
    <source>
        <dbReference type="ARBA" id="ARBA00022723"/>
    </source>
</evidence>
<dbReference type="GO" id="GO:0006260">
    <property type="term" value="P:DNA replication"/>
    <property type="evidence" value="ECO:0007669"/>
    <property type="project" value="UniProtKB-KW"/>
</dbReference>
<dbReference type="Pfam" id="PF14815">
    <property type="entry name" value="NUDIX_4"/>
    <property type="match status" value="1"/>
</dbReference>
<dbReference type="AlphaFoldDB" id="A0A266Q246"/>
<feature type="binding site" evidence="17">
    <location>
        <begin position="39"/>
        <end position="42"/>
    </location>
    <ligand>
        <name>8-oxo-dGTP</name>
        <dbReference type="ChEBI" id="CHEBI:77896"/>
    </ligand>
</feature>
<keyword evidence="7" id="KW-0378">Hydrolase</keyword>
<dbReference type="EC" id="3.6.1.55" evidence="12"/>
<dbReference type="PROSITE" id="PS00893">
    <property type="entry name" value="NUDIX_BOX"/>
    <property type="match status" value="1"/>
</dbReference>
<keyword evidence="3" id="KW-0515">Mutator protein</keyword>
<feature type="binding site" evidence="17">
    <location>
        <position position="124"/>
    </location>
    <ligand>
        <name>8-oxo-dGTP</name>
        <dbReference type="ChEBI" id="CHEBI:77896"/>
    </ligand>
</feature>
<evidence type="ECO:0000256" key="17">
    <source>
        <dbReference type="PIRSR" id="PIRSR603561-1"/>
    </source>
</evidence>
<dbReference type="InterPro" id="IPR020476">
    <property type="entry name" value="Nudix_hydrolase"/>
</dbReference>
<dbReference type="GO" id="GO:0006281">
    <property type="term" value="P:DNA repair"/>
    <property type="evidence" value="ECO:0007669"/>
    <property type="project" value="UniProtKB-KW"/>
</dbReference>
<dbReference type="InterPro" id="IPR000086">
    <property type="entry name" value="NUDIX_hydrolase_dom"/>
</dbReference>
<feature type="binding site" evidence="18">
    <location>
        <position position="62"/>
    </location>
    <ligand>
        <name>Mg(2+)</name>
        <dbReference type="ChEBI" id="CHEBI:18420"/>
    </ligand>
</feature>
<dbReference type="InterPro" id="IPR029119">
    <property type="entry name" value="MutY_C"/>
</dbReference>
<evidence type="ECO:0000256" key="6">
    <source>
        <dbReference type="ARBA" id="ARBA00022763"/>
    </source>
</evidence>
<dbReference type="CDD" id="cd03425">
    <property type="entry name" value="NUDIX_MutT_NudA_like"/>
    <property type="match status" value="1"/>
</dbReference>
<dbReference type="InterPro" id="IPR022998">
    <property type="entry name" value="ThiamineP_synth_TenI"/>
</dbReference>
<dbReference type="GO" id="GO:0008413">
    <property type="term" value="F:8-oxo-7,8-dihydroguanosine triphosphate pyrophosphatase activity"/>
    <property type="evidence" value="ECO:0007669"/>
    <property type="project" value="InterPro"/>
</dbReference>
<dbReference type="GO" id="GO:0044715">
    <property type="term" value="F:8-oxo-dGDP phosphatase activity"/>
    <property type="evidence" value="ECO:0007669"/>
    <property type="project" value="TreeGrafter"/>
</dbReference>
<dbReference type="PROSITE" id="PS51462">
    <property type="entry name" value="NUDIX"/>
    <property type="match status" value="1"/>
</dbReference>
<keyword evidence="21" id="KW-1185">Reference proteome</keyword>
<evidence type="ECO:0000256" key="2">
    <source>
        <dbReference type="ARBA" id="ARBA00005582"/>
    </source>
</evidence>
<evidence type="ECO:0000256" key="18">
    <source>
        <dbReference type="PIRSR" id="PIRSR603561-2"/>
    </source>
</evidence>
<dbReference type="InterPro" id="IPR047127">
    <property type="entry name" value="MutT-like"/>
</dbReference>
<evidence type="ECO:0000256" key="13">
    <source>
        <dbReference type="ARBA" id="ARBA00040794"/>
    </source>
</evidence>
<dbReference type="Gene3D" id="3.90.79.10">
    <property type="entry name" value="Nucleoside Triphosphate Pyrophosphohydrolase"/>
    <property type="match status" value="1"/>
</dbReference>
<comment type="catalytic activity">
    <reaction evidence="11">
        <text>8-oxo-GTP + H2O = 8-oxo-GMP + diphosphate + H(+)</text>
        <dbReference type="Rhea" id="RHEA:67616"/>
        <dbReference type="ChEBI" id="CHEBI:15377"/>
        <dbReference type="ChEBI" id="CHEBI:15378"/>
        <dbReference type="ChEBI" id="CHEBI:33019"/>
        <dbReference type="ChEBI" id="CHEBI:143553"/>
        <dbReference type="ChEBI" id="CHEBI:145694"/>
    </reaction>
</comment>
<dbReference type="PANTHER" id="PTHR47707">
    <property type="entry name" value="8-OXO-DGTP DIPHOSPHATASE"/>
    <property type="match status" value="1"/>
</dbReference>
<dbReference type="CDD" id="cd00564">
    <property type="entry name" value="TMP_TenI"/>
    <property type="match status" value="1"/>
</dbReference>
<feature type="domain" description="Nudix hydrolase" evidence="19">
    <location>
        <begin position="7"/>
        <end position="135"/>
    </location>
</feature>
<dbReference type="EMBL" id="NHNI01000003">
    <property type="protein sequence ID" value="OZY83915.1"/>
    <property type="molecule type" value="Genomic_DNA"/>
</dbReference>
<evidence type="ECO:0000256" key="15">
    <source>
        <dbReference type="ARBA" id="ARBA00041979"/>
    </source>
</evidence>
<comment type="catalytic activity">
    <reaction evidence="10">
        <text>8-oxo-dGTP + H2O = 8-oxo-dGMP + diphosphate + H(+)</text>
        <dbReference type="Rhea" id="RHEA:31575"/>
        <dbReference type="ChEBI" id="CHEBI:15377"/>
        <dbReference type="ChEBI" id="CHEBI:15378"/>
        <dbReference type="ChEBI" id="CHEBI:33019"/>
        <dbReference type="ChEBI" id="CHEBI:63224"/>
        <dbReference type="ChEBI" id="CHEBI:77896"/>
        <dbReference type="EC" id="3.6.1.55"/>
    </reaction>
</comment>
<dbReference type="FunFam" id="3.90.79.10:FF:000014">
    <property type="entry name" value="8-oxo-dGTP diphosphatase MutT"/>
    <property type="match status" value="1"/>
</dbReference>
<dbReference type="SUPFAM" id="SSF51391">
    <property type="entry name" value="Thiamin phosphate synthase"/>
    <property type="match status" value="1"/>
</dbReference>
<dbReference type="InterPro" id="IPR003561">
    <property type="entry name" value="Mutator_MutT"/>
</dbReference>
<dbReference type="Proteomes" id="UP000216101">
    <property type="component" value="Unassembled WGS sequence"/>
</dbReference>
<name>A0A266Q246_9GAMM</name>
<dbReference type="InterPro" id="IPR036206">
    <property type="entry name" value="ThiamineP_synth_sf"/>
</dbReference>
<feature type="binding site" evidence="18">
    <location>
        <position position="42"/>
    </location>
    <ligand>
        <name>Mg(2+)</name>
        <dbReference type="ChEBI" id="CHEBI:18420"/>
    </ligand>
</feature>
<evidence type="ECO:0000256" key="14">
    <source>
        <dbReference type="ARBA" id="ARBA00041592"/>
    </source>
</evidence>